<evidence type="ECO:0000313" key="1">
    <source>
        <dbReference type="EMBL" id="WOC12222.1"/>
    </source>
</evidence>
<dbReference type="EMBL" id="CP128986">
    <property type="protein sequence ID" value="WOC12222.1"/>
    <property type="molecule type" value="Genomic_DNA"/>
</dbReference>
<dbReference type="RefSeq" id="WP_420041472.1">
    <property type="nucleotide sequence ID" value="NZ_CP128986.1"/>
</dbReference>
<gene>
    <name evidence="1" type="ORF">MP11Mi_13050</name>
</gene>
<dbReference type="InterPro" id="IPR027417">
    <property type="entry name" value="P-loop_NTPase"/>
</dbReference>
<sequence>MTEVIIVSGPPGAGKTTVAHRLARSYSRAVHLHTDDFWHAIVSGAIAPYLPESDVQNQTVVSVTATASFGYASGGYITVVDGIVGPWMLHHYRACASQHPSVGLHYVVLRPDRQTTLKRAQDRTAPGALVDRDPILDLWDQFSDLDRYDNHAIDTSDLDIDASVAAVRESIDNRKCVLSGDVT</sequence>
<protein>
    <recommendedName>
        <fullName evidence="2">AAA family ATPase</fullName>
    </recommendedName>
</protein>
<accession>A0AA97GV41</accession>
<organism evidence="1">
    <name type="scientific">Gordonia sp. MP11Mi</name>
    <dbReference type="NCBI Taxonomy" id="3022769"/>
    <lineage>
        <taxon>Bacteria</taxon>
        <taxon>Bacillati</taxon>
        <taxon>Actinomycetota</taxon>
        <taxon>Actinomycetes</taxon>
        <taxon>Mycobacteriales</taxon>
        <taxon>Gordoniaceae</taxon>
        <taxon>Gordonia</taxon>
    </lineage>
</organism>
<evidence type="ECO:0008006" key="2">
    <source>
        <dbReference type="Google" id="ProtNLM"/>
    </source>
</evidence>
<name>A0AA97GV41_9ACTN</name>
<reference evidence="1" key="1">
    <citation type="submission" date="2023-06" db="EMBL/GenBank/DDBJ databases">
        <title>Gordonia sp. nov. and Pseudochrobactrum sp. nov., two species isolated from the burying beetle Nicrophorus vespilloides.</title>
        <authorList>
            <person name="Poehlein A."/>
            <person name="Guzman J."/>
            <person name="Daniel R."/>
            <person name="Vilcinskas A."/>
        </authorList>
    </citation>
    <scope>NUCLEOTIDE SEQUENCE</scope>
    <source>
        <strain evidence="1">MP11Mi</strain>
    </source>
</reference>
<proteinExistence type="predicted"/>
<dbReference type="SUPFAM" id="SSF52540">
    <property type="entry name" value="P-loop containing nucleoside triphosphate hydrolases"/>
    <property type="match status" value="1"/>
</dbReference>
<dbReference type="AlphaFoldDB" id="A0AA97GV41"/>
<dbReference type="Pfam" id="PF13238">
    <property type="entry name" value="AAA_18"/>
    <property type="match status" value="1"/>
</dbReference>
<dbReference type="Gene3D" id="3.40.50.300">
    <property type="entry name" value="P-loop containing nucleotide triphosphate hydrolases"/>
    <property type="match status" value="1"/>
</dbReference>